<dbReference type="Pfam" id="PF07690">
    <property type="entry name" value="MFS_1"/>
    <property type="match status" value="1"/>
</dbReference>
<proteinExistence type="predicted"/>
<dbReference type="InterPro" id="IPR050382">
    <property type="entry name" value="MFS_Na/Anion_cotransporter"/>
</dbReference>
<feature type="transmembrane region" description="Helical" evidence="5">
    <location>
        <begin position="385"/>
        <end position="405"/>
    </location>
</feature>
<comment type="subcellular location">
    <subcellularLocation>
        <location evidence="1">Membrane</location>
        <topology evidence="1">Multi-pass membrane protein</topology>
    </subcellularLocation>
</comment>
<gene>
    <name evidence="7" type="ORF">ACK2TP_00225</name>
</gene>
<sequence>MSHEAAAPDRYRWTIGLLLGVGVLVNYYDRVNLTVSHDALVSAFGIRESTFGFLLSAYSWTYAACQLPMGVVLDKVGVKRVMLWGVALWGVASVASAVAPGVFLFLLARLLLGVGEAPTFPANAKAVGKWFPQAERSLATAFFDSASKLANATGVPLLGLLLLRIGWRASFGVTAVLSFGFLLLFWWLYREPERFSMRNVVVAGAKAPSLAGEDFRRLRAPAPSEEATDGAAIVAPPIPLGRLLRQRKVIGLTLGYAGYNYVFYLLMTWMPKYLSSQLHVTAAKSFVFTGLPWIVAVAAEFLIGGLLVDWLIKSGRDAGRVRQVVLVCGTLCGLGLFGAAFATTAPQALLAISVAIGGLSAAAPVGWAGPSILVPDSSTGRVGGILNFSNQICAILAPIVTGFVYERTHSFTWAFGIASAFLCVGVLAYLFLLGRMEAIDVEAALRA</sequence>
<feature type="transmembrane region" description="Helical" evidence="5">
    <location>
        <begin position="411"/>
        <end position="432"/>
    </location>
</feature>
<dbReference type="InterPro" id="IPR011701">
    <property type="entry name" value="MFS"/>
</dbReference>
<dbReference type="PANTHER" id="PTHR11662">
    <property type="entry name" value="SOLUTE CARRIER FAMILY 17"/>
    <property type="match status" value="1"/>
</dbReference>
<feature type="transmembrane region" description="Helical" evidence="5">
    <location>
        <begin position="249"/>
        <end position="270"/>
    </location>
</feature>
<evidence type="ECO:0000259" key="6">
    <source>
        <dbReference type="PROSITE" id="PS50850"/>
    </source>
</evidence>
<keyword evidence="4 5" id="KW-0472">Membrane</keyword>
<evidence type="ECO:0000256" key="3">
    <source>
        <dbReference type="ARBA" id="ARBA00022989"/>
    </source>
</evidence>
<feature type="transmembrane region" description="Helical" evidence="5">
    <location>
        <begin position="165"/>
        <end position="189"/>
    </location>
</feature>
<keyword evidence="3 5" id="KW-1133">Transmembrane helix</keyword>
<evidence type="ECO:0000256" key="1">
    <source>
        <dbReference type="ARBA" id="ARBA00004141"/>
    </source>
</evidence>
<feature type="transmembrane region" description="Helical" evidence="5">
    <location>
        <begin position="348"/>
        <end position="373"/>
    </location>
</feature>
<feature type="domain" description="Major facilitator superfamily (MFS) profile" evidence="6">
    <location>
        <begin position="15"/>
        <end position="437"/>
    </location>
</feature>
<dbReference type="PANTHER" id="PTHR11662:SF399">
    <property type="entry name" value="FI19708P1-RELATED"/>
    <property type="match status" value="1"/>
</dbReference>
<dbReference type="EMBL" id="JBJYXY010000001">
    <property type="protein sequence ID" value="MFN2974175.1"/>
    <property type="molecule type" value="Genomic_DNA"/>
</dbReference>
<dbReference type="Proteomes" id="UP001634747">
    <property type="component" value="Unassembled WGS sequence"/>
</dbReference>
<feature type="transmembrane region" description="Helical" evidence="5">
    <location>
        <begin position="290"/>
        <end position="312"/>
    </location>
</feature>
<protein>
    <submittedName>
        <fullName evidence="7">MFS transporter</fullName>
    </submittedName>
</protein>
<dbReference type="CDD" id="cd17319">
    <property type="entry name" value="MFS_ExuT_GudP_like"/>
    <property type="match status" value="1"/>
</dbReference>
<dbReference type="InterPro" id="IPR036259">
    <property type="entry name" value="MFS_trans_sf"/>
</dbReference>
<feature type="transmembrane region" description="Helical" evidence="5">
    <location>
        <begin position="81"/>
        <end position="108"/>
    </location>
</feature>
<dbReference type="Gene3D" id="1.20.1250.20">
    <property type="entry name" value="MFS general substrate transporter like domains"/>
    <property type="match status" value="2"/>
</dbReference>
<dbReference type="RefSeq" id="WP_263414253.1">
    <property type="nucleotide sequence ID" value="NZ_BAABBH010000001.1"/>
</dbReference>
<dbReference type="PROSITE" id="PS50850">
    <property type="entry name" value="MFS"/>
    <property type="match status" value="1"/>
</dbReference>
<evidence type="ECO:0000313" key="7">
    <source>
        <dbReference type="EMBL" id="MFN2974175.1"/>
    </source>
</evidence>
<reference evidence="7 8" key="1">
    <citation type="submission" date="2024-12" db="EMBL/GenBank/DDBJ databases">
        <authorList>
            <person name="Lee Y."/>
        </authorList>
    </citation>
    <scope>NUCLEOTIDE SEQUENCE [LARGE SCALE GENOMIC DNA]</scope>
    <source>
        <strain evidence="7 8">03SUJ4</strain>
    </source>
</reference>
<name>A0ABW9KI81_9BACT</name>
<keyword evidence="2 5" id="KW-0812">Transmembrane</keyword>
<evidence type="ECO:0000256" key="4">
    <source>
        <dbReference type="ARBA" id="ARBA00023136"/>
    </source>
</evidence>
<organism evidence="7 8">
    <name type="scientific">Terriglobus aquaticus</name>
    <dbReference type="NCBI Taxonomy" id="940139"/>
    <lineage>
        <taxon>Bacteria</taxon>
        <taxon>Pseudomonadati</taxon>
        <taxon>Acidobacteriota</taxon>
        <taxon>Terriglobia</taxon>
        <taxon>Terriglobales</taxon>
        <taxon>Acidobacteriaceae</taxon>
        <taxon>Terriglobus</taxon>
    </lineage>
</organism>
<evidence type="ECO:0000256" key="2">
    <source>
        <dbReference type="ARBA" id="ARBA00022692"/>
    </source>
</evidence>
<evidence type="ECO:0000256" key="5">
    <source>
        <dbReference type="SAM" id="Phobius"/>
    </source>
</evidence>
<comment type="caution">
    <text evidence="7">The sequence shown here is derived from an EMBL/GenBank/DDBJ whole genome shotgun (WGS) entry which is preliminary data.</text>
</comment>
<keyword evidence="8" id="KW-1185">Reference proteome</keyword>
<accession>A0ABW9KI81</accession>
<dbReference type="InterPro" id="IPR020846">
    <property type="entry name" value="MFS_dom"/>
</dbReference>
<dbReference type="SUPFAM" id="SSF103473">
    <property type="entry name" value="MFS general substrate transporter"/>
    <property type="match status" value="1"/>
</dbReference>
<evidence type="ECO:0000313" key="8">
    <source>
        <dbReference type="Proteomes" id="UP001634747"/>
    </source>
</evidence>
<feature type="transmembrane region" description="Helical" evidence="5">
    <location>
        <begin position="324"/>
        <end position="342"/>
    </location>
</feature>
<feature type="transmembrane region" description="Helical" evidence="5">
    <location>
        <begin position="12"/>
        <end position="28"/>
    </location>
</feature>